<comment type="caution">
    <text evidence="1">The sequence shown here is derived from an EMBL/GenBank/DDBJ whole genome shotgun (WGS) entry which is preliminary data.</text>
</comment>
<keyword evidence="2" id="KW-1185">Reference proteome</keyword>
<dbReference type="EMBL" id="JBHRVD010000001">
    <property type="protein sequence ID" value="MFC3321234.1"/>
    <property type="molecule type" value="Genomic_DNA"/>
</dbReference>
<sequence>MSDVENITATTSWEPKFHLDLKIANSATFYALVDQFEEWRKIQPENEDKVANGWHMITPEMAERLLLKNPAGSNRKTVLSNIVYYAEQMAAEDWPETGQPLIFDVDGKLLDGQHRLWACYLSGVPFATYVVNQRKPIKSAFAYIDNVKARTAKDALATAGLNGLSALTAQTVTIAQLYENKAYTATKKHRLPRMSPKQFIDYVEANPNIRRGAQLMAGEHASASAMISHNDIAAFAAVKILDLHDEFTLDEFMNDVGTEGEEFGAGSPIAALQHVLKVNSVAKEPMQKHQVLAHVIKAFNAWMAGEQVKKISLRVDEAFPRFMPKQAEAA</sequence>
<gene>
    <name evidence="1" type="ORF">ACFOJ9_05475</name>
</gene>
<dbReference type="RefSeq" id="WP_378977430.1">
    <property type="nucleotide sequence ID" value="NZ_JBHRVD010000001.1"/>
</dbReference>
<organism evidence="1 2">
    <name type="scientific">Mesorhizobium cantuariense</name>
    <dbReference type="NCBI Taxonomy" id="1300275"/>
    <lineage>
        <taxon>Bacteria</taxon>
        <taxon>Pseudomonadati</taxon>
        <taxon>Pseudomonadota</taxon>
        <taxon>Alphaproteobacteria</taxon>
        <taxon>Hyphomicrobiales</taxon>
        <taxon>Phyllobacteriaceae</taxon>
        <taxon>Mesorhizobium</taxon>
    </lineage>
</organism>
<evidence type="ECO:0000313" key="1">
    <source>
        <dbReference type="EMBL" id="MFC3321234.1"/>
    </source>
</evidence>
<reference evidence="2" key="1">
    <citation type="journal article" date="2019" name="Int. J. Syst. Evol. Microbiol.">
        <title>The Global Catalogue of Microorganisms (GCM) 10K type strain sequencing project: providing services to taxonomists for standard genome sequencing and annotation.</title>
        <authorList>
            <consortium name="The Broad Institute Genomics Platform"/>
            <consortium name="The Broad Institute Genome Sequencing Center for Infectious Disease"/>
            <person name="Wu L."/>
            <person name="Ma J."/>
        </authorList>
    </citation>
    <scope>NUCLEOTIDE SEQUENCE [LARGE SCALE GENOMIC DNA]</scope>
    <source>
        <strain evidence="2">ICMP 19515</strain>
    </source>
</reference>
<evidence type="ECO:0008006" key="3">
    <source>
        <dbReference type="Google" id="ProtNLM"/>
    </source>
</evidence>
<protein>
    <recommendedName>
        <fullName evidence="3">ParB/Sulfiredoxin domain-containing protein</fullName>
    </recommendedName>
</protein>
<proteinExistence type="predicted"/>
<name>A0ABV7MIS2_9HYPH</name>
<accession>A0ABV7MIS2</accession>
<evidence type="ECO:0000313" key="2">
    <source>
        <dbReference type="Proteomes" id="UP001595648"/>
    </source>
</evidence>
<dbReference type="Proteomes" id="UP001595648">
    <property type="component" value="Unassembled WGS sequence"/>
</dbReference>